<dbReference type="EMBL" id="JAJUBB010000003">
    <property type="protein sequence ID" value="MDD1780678.1"/>
    <property type="molecule type" value="Genomic_DNA"/>
</dbReference>
<evidence type="ECO:0000313" key="2">
    <source>
        <dbReference type="Proteomes" id="UP001149821"/>
    </source>
</evidence>
<accession>A0ABT5QJ22</accession>
<reference evidence="1" key="1">
    <citation type="submission" date="2021-12" db="EMBL/GenBank/DDBJ databases">
        <title>Enterovibrio ZSDZ35 sp. nov. and Enterovibrio ZSDZ42 sp. nov., isolated from coastal seawater in Qingdao.</title>
        <authorList>
            <person name="Zhang P."/>
        </authorList>
    </citation>
    <scope>NUCLEOTIDE SEQUENCE</scope>
    <source>
        <strain evidence="1">ZSDZ35</strain>
    </source>
</reference>
<protein>
    <submittedName>
        <fullName evidence="1">Uncharacterized protein</fullName>
    </submittedName>
</protein>
<evidence type="ECO:0000313" key="1">
    <source>
        <dbReference type="EMBL" id="MDD1780678.1"/>
    </source>
</evidence>
<proteinExistence type="predicted"/>
<comment type="caution">
    <text evidence="1">The sequence shown here is derived from an EMBL/GenBank/DDBJ whole genome shotgun (WGS) entry which is preliminary data.</text>
</comment>
<keyword evidence="2" id="KW-1185">Reference proteome</keyword>
<gene>
    <name evidence="1" type="ORF">LRP49_05620</name>
</gene>
<organism evidence="1 2">
    <name type="scientific">Enterovibrio qingdaonensis</name>
    <dbReference type="NCBI Taxonomy" id="2899818"/>
    <lineage>
        <taxon>Bacteria</taxon>
        <taxon>Pseudomonadati</taxon>
        <taxon>Pseudomonadota</taxon>
        <taxon>Gammaproteobacteria</taxon>
        <taxon>Vibrionales</taxon>
        <taxon>Vibrionaceae</taxon>
        <taxon>Enterovibrio</taxon>
    </lineage>
</organism>
<sequence length="101" mass="11948">MHVDLSNIDKDRLFEFVTWAKNQKNIEMMKLELHGRNLKARVLPEVYEKITGDTLSEKLFSQDLRLNIGNQMITTDWRNVDQENVVNLLINDLRINISRVH</sequence>
<name>A0ABT5QJ22_9GAMM</name>
<dbReference type="Proteomes" id="UP001149821">
    <property type="component" value="Unassembled WGS sequence"/>
</dbReference>
<dbReference type="RefSeq" id="WP_274140817.1">
    <property type="nucleotide sequence ID" value="NZ_JAJUBB010000003.1"/>
</dbReference>